<keyword evidence="10" id="KW-1133">Transmembrane helix</keyword>
<evidence type="ECO:0000256" key="7">
    <source>
        <dbReference type="ARBA" id="ARBA00023004"/>
    </source>
</evidence>
<dbReference type="PIRSF" id="PIRSF000018">
    <property type="entry name" value="Mb_ADH_cyt_c"/>
    <property type="match status" value="1"/>
</dbReference>
<keyword evidence="10" id="KW-0812">Transmembrane</keyword>
<keyword evidence="2" id="KW-1003">Cell membrane</keyword>
<evidence type="ECO:0000256" key="8">
    <source>
        <dbReference type="ARBA" id="ARBA00023136"/>
    </source>
</evidence>
<name>A0ABW0QG78_9BURK</name>
<evidence type="ECO:0000313" key="13">
    <source>
        <dbReference type="EMBL" id="MFC5523204.1"/>
    </source>
</evidence>
<dbReference type="PANTHER" id="PTHR35008:SF8">
    <property type="entry name" value="ALCOHOL DEHYDROGENASE CYTOCHROME C SUBUNIT"/>
    <property type="match status" value="1"/>
</dbReference>
<dbReference type="InterPro" id="IPR009056">
    <property type="entry name" value="Cyt_c-like_dom"/>
</dbReference>
<feature type="signal peptide" evidence="11">
    <location>
        <begin position="1"/>
        <end position="37"/>
    </location>
</feature>
<dbReference type="Proteomes" id="UP001596084">
    <property type="component" value="Unassembled WGS sequence"/>
</dbReference>
<dbReference type="InterPro" id="IPR051459">
    <property type="entry name" value="Cytochrome_c-type_DH"/>
</dbReference>
<feature type="domain" description="Cytochrome c" evidence="12">
    <location>
        <begin position="193"/>
        <end position="302"/>
    </location>
</feature>
<evidence type="ECO:0000313" key="14">
    <source>
        <dbReference type="Proteomes" id="UP001596084"/>
    </source>
</evidence>
<feature type="domain" description="Cytochrome c" evidence="12">
    <location>
        <begin position="335"/>
        <end position="423"/>
    </location>
</feature>
<feature type="transmembrane region" description="Helical" evidence="10">
    <location>
        <begin position="449"/>
        <end position="470"/>
    </location>
</feature>
<evidence type="ECO:0000259" key="12">
    <source>
        <dbReference type="PROSITE" id="PS51007"/>
    </source>
</evidence>
<reference evidence="14" key="1">
    <citation type="journal article" date="2019" name="Int. J. Syst. Evol. Microbiol.">
        <title>The Global Catalogue of Microorganisms (GCM) 10K type strain sequencing project: providing services to taxonomists for standard genome sequencing and annotation.</title>
        <authorList>
            <consortium name="The Broad Institute Genomics Platform"/>
            <consortium name="The Broad Institute Genome Sequencing Center for Infectious Disease"/>
            <person name="Wu L."/>
            <person name="Ma J."/>
        </authorList>
    </citation>
    <scope>NUCLEOTIDE SEQUENCE [LARGE SCALE GENOMIC DNA]</scope>
    <source>
        <strain evidence="14">CGMCC 4.7277</strain>
    </source>
</reference>
<evidence type="ECO:0000256" key="3">
    <source>
        <dbReference type="ARBA" id="ARBA00022617"/>
    </source>
</evidence>
<dbReference type="InterPro" id="IPR036909">
    <property type="entry name" value="Cyt_c-like_dom_sf"/>
</dbReference>
<evidence type="ECO:0000256" key="11">
    <source>
        <dbReference type="SAM" id="SignalP"/>
    </source>
</evidence>
<dbReference type="SUPFAM" id="SSF46626">
    <property type="entry name" value="Cytochrome c"/>
    <property type="match status" value="3"/>
</dbReference>
<keyword evidence="6" id="KW-0677">Repeat</keyword>
<organism evidence="13 14">
    <name type="scientific">Polaromonas jejuensis</name>
    <dbReference type="NCBI Taxonomy" id="457502"/>
    <lineage>
        <taxon>Bacteria</taxon>
        <taxon>Pseudomonadati</taxon>
        <taxon>Pseudomonadota</taxon>
        <taxon>Betaproteobacteria</taxon>
        <taxon>Burkholderiales</taxon>
        <taxon>Comamonadaceae</taxon>
        <taxon>Polaromonas</taxon>
    </lineage>
</organism>
<evidence type="ECO:0000256" key="4">
    <source>
        <dbReference type="ARBA" id="ARBA00022723"/>
    </source>
</evidence>
<evidence type="ECO:0000256" key="1">
    <source>
        <dbReference type="ARBA" id="ARBA00004236"/>
    </source>
</evidence>
<evidence type="ECO:0000256" key="2">
    <source>
        <dbReference type="ARBA" id="ARBA00022475"/>
    </source>
</evidence>
<keyword evidence="7 9" id="KW-0408">Iron</keyword>
<keyword evidence="4 9" id="KW-0479">Metal-binding</keyword>
<evidence type="ECO:0000256" key="9">
    <source>
        <dbReference type="PROSITE-ProRule" id="PRU00433"/>
    </source>
</evidence>
<dbReference type="PANTHER" id="PTHR35008">
    <property type="entry name" value="BLL4482 PROTEIN-RELATED"/>
    <property type="match status" value="1"/>
</dbReference>
<comment type="subcellular location">
    <subcellularLocation>
        <location evidence="1">Cell membrane</location>
    </subcellularLocation>
</comment>
<sequence>MTFKARLFHRHVHCRADRMACRLGALALGLLSLGAMAATPDAATTELIQRGKYLATAGDCVACHTAPGGKSMAGGLALPTPLGDIMATNITPSKTHGIGNYTEAQFSDALRKGIRADGQHLYPAMPYTSYALVTDEDAHAMYTYFMQGVAPVDAAPAKATALPFPFNIRLSMVGWNLLFLDTRTFVADAGKPAEWNRGAYLTRGLAHCSTCHSPRNMMMAEDIKRELGGGEVGTWFAPNITSDANSGVGGWSEQEIVDYMRLGHAADKAQAAGPMAEAVDHSLQHLTPEDLRAIAVYIKSVPPQHDAADTRPAHGWGAAANDLNSIRGVAWPKDREQLTGPQLYDAHCATCHQASGQGSFDGGLPPLFHNTAVGRSNTNNLIMVLLDGIERQTDSPQVLMQGFRKVMSDQQMATLASYLTRQYGNPDVKVTAEQVRTLRAGGAPSNLVWLARGGMIVGVLVLLALIAWVLKRSNKRA</sequence>
<dbReference type="InterPro" id="IPR014353">
    <property type="entry name" value="Membr-bd_ADH_cyt_c"/>
</dbReference>
<feature type="chain" id="PRO_5046989749" evidence="11">
    <location>
        <begin position="38"/>
        <end position="477"/>
    </location>
</feature>
<keyword evidence="8 10" id="KW-0472">Membrane</keyword>
<feature type="domain" description="Cytochrome c" evidence="12">
    <location>
        <begin position="46"/>
        <end position="149"/>
    </location>
</feature>
<keyword evidence="5 11" id="KW-0732">Signal</keyword>
<evidence type="ECO:0000256" key="10">
    <source>
        <dbReference type="SAM" id="Phobius"/>
    </source>
</evidence>
<dbReference type="Gene3D" id="1.10.760.10">
    <property type="entry name" value="Cytochrome c-like domain"/>
    <property type="match status" value="3"/>
</dbReference>
<evidence type="ECO:0000256" key="6">
    <source>
        <dbReference type="ARBA" id="ARBA00022737"/>
    </source>
</evidence>
<comment type="caution">
    <text evidence="13">The sequence shown here is derived from an EMBL/GenBank/DDBJ whole genome shotgun (WGS) entry which is preliminary data.</text>
</comment>
<proteinExistence type="predicted"/>
<dbReference type="RefSeq" id="WP_245660949.1">
    <property type="nucleotide sequence ID" value="NZ_JBHSMX010000064.1"/>
</dbReference>
<keyword evidence="3 9" id="KW-0349">Heme</keyword>
<protein>
    <submittedName>
        <fullName evidence="13">C-type cytochrome</fullName>
    </submittedName>
</protein>
<gene>
    <name evidence="13" type="ORF">ACFPP7_20140</name>
</gene>
<dbReference type="PROSITE" id="PS51007">
    <property type="entry name" value="CYTC"/>
    <property type="match status" value="3"/>
</dbReference>
<keyword evidence="14" id="KW-1185">Reference proteome</keyword>
<dbReference type="Pfam" id="PF00034">
    <property type="entry name" value="Cytochrom_C"/>
    <property type="match status" value="3"/>
</dbReference>
<evidence type="ECO:0000256" key="5">
    <source>
        <dbReference type="ARBA" id="ARBA00022729"/>
    </source>
</evidence>
<accession>A0ABW0QG78</accession>
<dbReference type="EMBL" id="JBHSMX010000064">
    <property type="protein sequence ID" value="MFC5523204.1"/>
    <property type="molecule type" value="Genomic_DNA"/>
</dbReference>